<feature type="transmembrane region" description="Helical" evidence="1">
    <location>
        <begin position="142"/>
        <end position="161"/>
    </location>
</feature>
<accession>A0ABV6UQ71</accession>
<feature type="transmembrane region" description="Helical" evidence="1">
    <location>
        <begin position="64"/>
        <end position="86"/>
    </location>
</feature>
<evidence type="ECO:0000313" key="2">
    <source>
        <dbReference type="EMBL" id="MFC1403613.1"/>
    </source>
</evidence>
<protein>
    <submittedName>
        <fullName evidence="2">DUF5134 domain-containing protein</fullName>
    </submittedName>
</protein>
<name>A0ABV6UQ71_9ACTN</name>
<gene>
    <name evidence="2" type="ORF">ACEZDJ_20195</name>
</gene>
<evidence type="ECO:0000256" key="1">
    <source>
        <dbReference type="SAM" id="Phobius"/>
    </source>
</evidence>
<dbReference type="EMBL" id="JBHEZZ010000011">
    <property type="protein sequence ID" value="MFC1403613.1"/>
    <property type="molecule type" value="Genomic_DNA"/>
</dbReference>
<keyword evidence="1" id="KW-0812">Transmembrane</keyword>
<sequence length="212" mass="20917">MHGPAAVEWLLTGLMGATGLYCLVRLVRRSASRAERELDASEALKGLGMAAMALPLGLGQEVPAAVWVVLFGVAAVWSLAVGLLPAGGASQGHRGHHLYHGVGHLAMVYMAVVMGAGLGAAGAGGQAAMPGMAGMATATAGAGVPLVTGALLVFFGGYAVLAGARLIAAPALAGGGTPGRGSVTGRLLGAPELPQACRMVLGLGMFTMLLAI</sequence>
<reference evidence="2 3" key="1">
    <citation type="submission" date="2024-09" db="EMBL/GenBank/DDBJ databases">
        <authorList>
            <person name="Lee S.D."/>
        </authorList>
    </citation>
    <scope>NUCLEOTIDE SEQUENCE [LARGE SCALE GENOMIC DNA]</scope>
    <source>
        <strain evidence="2 3">N1-5</strain>
    </source>
</reference>
<organism evidence="2 3">
    <name type="scientific">Streptacidiphilus cavernicola</name>
    <dbReference type="NCBI Taxonomy" id="3342716"/>
    <lineage>
        <taxon>Bacteria</taxon>
        <taxon>Bacillati</taxon>
        <taxon>Actinomycetota</taxon>
        <taxon>Actinomycetes</taxon>
        <taxon>Kitasatosporales</taxon>
        <taxon>Streptomycetaceae</taxon>
        <taxon>Streptacidiphilus</taxon>
    </lineage>
</organism>
<comment type="caution">
    <text evidence="2">The sequence shown here is derived from an EMBL/GenBank/DDBJ whole genome shotgun (WGS) entry which is preliminary data.</text>
</comment>
<evidence type="ECO:0000313" key="3">
    <source>
        <dbReference type="Proteomes" id="UP001592528"/>
    </source>
</evidence>
<dbReference type="Proteomes" id="UP001592528">
    <property type="component" value="Unassembled WGS sequence"/>
</dbReference>
<feature type="transmembrane region" description="Helical" evidence="1">
    <location>
        <begin position="6"/>
        <end position="27"/>
    </location>
</feature>
<proteinExistence type="predicted"/>
<keyword evidence="3" id="KW-1185">Reference proteome</keyword>
<dbReference type="Pfam" id="PF17197">
    <property type="entry name" value="DUF5134"/>
    <property type="match status" value="1"/>
</dbReference>
<keyword evidence="1" id="KW-1133">Transmembrane helix</keyword>
<keyword evidence="1" id="KW-0472">Membrane</keyword>
<dbReference type="RefSeq" id="WP_030247938.1">
    <property type="nucleotide sequence ID" value="NZ_JBHEZZ010000011.1"/>
</dbReference>
<dbReference type="InterPro" id="IPR033458">
    <property type="entry name" value="DUF5134"/>
</dbReference>
<feature type="transmembrane region" description="Helical" evidence="1">
    <location>
        <begin position="98"/>
        <end position="122"/>
    </location>
</feature>